<dbReference type="AlphaFoldDB" id="A0A518CU87"/>
<proteinExistence type="predicted"/>
<keyword evidence="2" id="KW-1185">Reference proteome</keyword>
<dbReference type="RefSeq" id="WP_144999280.1">
    <property type="nucleotide sequence ID" value="NZ_CP036281.1"/>
</dbReference>
<protein>
    <recommendedName>
        <fullName evidence="3">Tetratricopeptide repeat protein</fullName>
    </recommendedName>
</protein>
<dbReference type="KEGG" id="plon:Pla110_45550"/>
<dbReference type="OrthoDB" id="5483121at2"/>
<dbReference type="Proteomes" id="UP000317178">
    <property type="component" value="Chromosome"/>
</dbReference>
<evidence type="ECO:0000313" key="2">
    <source>
        <dbReference type="Proteomes" id="UP000317178"/>
    </source>
</evidence>
<name>A0A518CU87_9PLAN</name>
<sequence length="196" mass="22446">MSDTDLNPSELWTALRNSIEDRDMQRLAFLCEKYEESIKAHFVEWQSVPPEVRQDRVQREAYAESLVTLAQVFDRAGKPELLDALQKQDPQNPVDRLDDQLEDAKRLINQKEYSSAIALLESMITEYDNMLGTPVQEGLARIHGLLGVTWALSDELPHAILHTRIALQHCRDLGDQEGIDIYTESLEKMENLLEEG</sequence>
<evidence type="ECO:0000313" key="1">
    <source>
        <dbReference type="EMBL" id="QDU82792.1"/>
    </source>
</evidence>
<reference evidence="1 2" key="1">
    <citation type="submission" date="2019-02" db="EMBL/GenBank/DDBJ databases">
        <title>Deep-cultivation of Planctomycetes and their phenomic and genomic characterization uncovers novel biology.</title>
        <authorList>
            <person name="Wiegand S."/>
            <person name="Jogler M."/>
            <person name="Boedeker C."/>
            <person name="Pinto D."/>
            <person name="Vollmers J."/>
            <person name="Rivas-Marin E."/>
            <person name="Kohn T."/>
            <person name="Peeters S.H."/>
            <person name="Heuer A."/>
            <person name="Rast P."/>
            <person name="Oberbeckmann S."/>
            <person name="Bunk B."/>
            <person name="Jeske O."/>
            <person name="Meyerdierks A."/>
            <person name="Storesund J.E."/>
            <person name="Kallscheuer N."/>
            <person name="Luecker S."/>
            <person name="Lage O.M."/>
            <person name="Pohl T."/>
            <person name="Merkel B.J."/>
            <person name="Hornburger P."/>
            <person name="Mueller R.-W."/>
            <person name="Bruemmer F."/>
            <person name="Labrenz M."/>
            <person name="Spormann A.M."/>
            <person name="Op den Camp H."/>
            <person name="Overmann J."/>
            <person name="Amann R."/>
            <person name="Jetten M.S.M."/>
            <person name="Mascher T."/>
            <person name="Medema M.H."/>
            <person name="Devos D.P."/>
            <person name="Kaster A.-K."/>
            <person name="Ovreas L."/>
            <person name="Rohde M."/>
            <person name="Galperin M.Y."/>
            <person name="Jogler C."/>
        </authorList>
    </citation>
    <scope>NUCLEOTIDE SEQUENCE [LARGE SCALE GENOMIC DNA]</scope>
    <source>
        <strain evidence="1 2">Pla110</strain>
    </source>
</reference>
<accession>A0A518CU87</accession>
<dbReference type="EMBL" id="CP036281">
    <property type="protein sequence ID" value="QDU82792.1"/>
    <property type="molecule type" value="Genomic_DNA"/>
</dbReference>
<gene>
    <name evidence="1" type="ORF">Pla110_45550</name>
</gene>
<evidence type="ECO:0008006" key="3">
    <source>
        <dbReference type="Google" id="ProtNLM"/>
    </source>
</evidence>
<organism evidence="1 2">
    <name type="scientific">Polystyrenella longa</name>
    <dbReference type="NCBI Taxonomy" id="2528007"/>
    <lineage>
        <taxon>Bacteria</taxon>
        <taxon>Pseudomonadati</taxon>
        <taxon>Planctomycetota</taxon>
        <taxon>Planctomycetia</taxon>
        <taxon>Planctomycetales</taxon>
        <taxon>Planctomycetaceae</taxon>
        <taxon>Polystyrenella</taxon>
    </lineage>
</organism>